<dbReference type="InterPro" id="IPR011701">
    <property type="entry name" value="MFS"/>
</dbReference>
<feature type="transmembrane region" description="Helical" evidence="6">
    <location>
        <begin position="286"/>
        <end position="310"/>
    </location>
</feature>
<dbReference type="Proteomes" id="UP001549920">
    <property type="component" value="Unassembled WGS sequence"/>
</dbReference>
<feature type="transmembrane region" description="Helical" evidence="6">
    <location>
        <begin position="437"/>
        <end position="467"/>
    </location>
</feature>
<feature type="transmembrane region" description="Helical" evidence="6">
    <location>
        <begin position="379"/>
        <end position="400"/>
    </location>
</feature>
<evidence type="ECO:0000313" key="7">
    <source>
        <dbReference type="EMBL" id="KAL0869984.1"/>
    </source>
</evidence>
<organism evidence="7 8">
    <name type="scientific">Loxostege sticticalis</name>
    <name type="common">Beet webworm moth</name>
    <dbReference type="NCBI Taxonomy" id="481309"/>
    <lineage>
        <taxon>Eukaryota</taxon>
        <taxon>Metazoa</taxon>
        <taxon>Ecdysozoa</taxon>
        <taxon>Arthropoda</taxon>
        <taxon>Hexapoda</taxon>
        <taxon>Insecta</taxon>
        <taxon>Pterygota</taxon>
        <taxon>Neoptera</taxon>
        <taxon>Endopterygota</taxon>
        <taxon>Lepidoptera</taxon>
        <taxon>Glossata</taxon>
        <taxon>Ditrysia</taxon>
        <taxon>Pyraloidea</taxon>
        <taxon>Crambidae</taxon>
        <taxon>Pyraustinae</taxon>
        <taxon>Loxostege</taxon>
    </lineage>
</organism>
<dbReference type="InterPro" id="IPR036259">
    <property type="entry name" value="MFS_trans_sf"/>
</dbReference>
<feature type="transmembrane region" description="Helical" evidence="6">
    <location>
        <begin position="353"/>
        <end position="373"/>
    </location>
</feature>
<dbReference type="SUPFAM" id="SSF103473">
    <property type="entry name" value="MFS general substrate transporter"/>
    <property type="match status" value="1"/>
</dbReference>
<reference evidence="7 8" key="1">
    <citation type="submission" date="2024-06" db="EMBL/GenBank/DDBJ databases">
        <title>A chromosome-level genome assembly of beet webworm, Loxostege sticticalis.</title>
        <authorList>
            <person name="Zhang Y."/>
        </authorList>
    </citation>
    <scope>NUCLEOTIDE SEQUENCE [LARGE SCALE GENOMIC DNA]</scope>
    <source>
        <strain evidence="7">AQ026</strain>
        <tissue evidence="7">Whole body</tissue>
    </source>
</reference>
<gene>
    <name evidence="7" type="ORF">ABMA27_006171</name>
</gene>
<evidence type="ECO:0000256" key="6">
    <source>
        <dbReference type="SAM" id="Phobius"/>
    </source>
</evidence>
<evidence type="ECO:0000256" key="1">
    <source>
        <dbReference type="ARBA" id="ARBA00004141"/>
    </source>
</evidence>
<keyword evidence="4 6" id="KW-0472">Membrane</keyword>
<evidence type="ECO:0000256" key="3">
    <source>
        <dbReference type="ARBA" id="ARBA00022989"/>
    </source>
</evidence>
<keyword evidence="8" id="KW-1185">Reference proteome</keyword>
<evidence type="ECO:0008006" key="9">
    <source>
        <dbReference type="Google" id="ProtNLM"/>
    </source>
</evidence>
<evidence type="ECO:0000313" key="8">
    <source>
        <dbReference type="Proteomes" id="UP001549920"/>
    </source>
</evidence>
<feature type="transmembrane region" description="Helical" evidence="6">
    <location>
        <begin position="412"/>
        <end position="431"/>
    </location>
</feature>
<evidence type="ECO:0000256" key="5">
    <source>
        <dbReference type="SAM" id="MobiDB-lite"/>
    </source>
</evidence>
<dbReference type="PANTHER" id="PTHR23507">
    <property type="entry name" value="ZGC:174356"/>
    <property type="match status" value="1"/>
</dbReference>
<dbReference type="Gene3D" id="1.20.1250.20">
    <property type="entry name" value="MFS general substrate transporter like domains"/>
    <property type="match status" value="1"/>
</dbReference>
<name>A0ABR3HHT9_LOXSC</name>
<proteinExistence type="predicted"/>
<feature type="transmembrane region" description="Helical" evidence="6">
    <location>
        <begin position="322"/>
        <end position="344"/>
    </location>
</feature>
<feature type="transmembrane region" description="Helical" evidence="6">
    <location>
        <begin position="131"/>
        <end position="152"/>
    </location>
</feature>
<dbReference type="Pfam" id="PF07690">
    <property type="entry name" value="MFS_1"/>
    <property type="match status" value="1"/>
</dbReference>
<comment type="caution">
    <text evidence="7">The sequence shown here is derived from an EMBL/GenBank/DDBJ whole genome shotgun (WGS) entry which is preliminary data.</text>
</comment>
<keyword evidence="3 6" id="KW-1133">Transmembrane helix</keyword>
<feature type="region of interest" description="Disordered" evidence="5">
    <location>
        <begin position="1"/>
        <end position="23"/>
    </location>
</feature>
<feature type="transmembrane region" description="Helical" evidence="6">
    <location>
        <begin position="197"/>
        <end position="219"/>
    </location>
</feature>
<comment type="subcellular location">
    <subcellularLocation>
        <location evidence="1">Membrane</location>
        <topology evidence="1">Multi-pass membrane protein</topology>
    </subcellularLocation>
</comment>
<feature type="transmembrane region" description="Helical" evidence="6">
    <location>
        <begin position="158"/>
        <end position="185"/>
    </location>
</feature>
<protein>
    <recommendedName>
        <fullName evidence="9">Proton-coupled folate transporter</fullName>
    </recommendedName>
</protein>
<feature type="transmembrane region" description="Helical" evidence="6">
    <location>
        <begin position="225"/>
        <end position="242"/>
    </location>
</feature>
<feature type="compositionally biased region" description="Polar residues" evidence="5">
    <location>
        <begin position="8"/>
        <end position="23"/>
    </location>
</feature>
<evidence type="ECO:0000256" key="2">
    <source>
        <dbReference type="ARBA" id="ARBA00022692"/>
    </source>
</evidence>
<accession>A0ABR3HHT9</accession>
<keyword evidence="2 6" id="KW-0812">Transmembrane</keyword>
<sequence>MAQENENENQLTESTRSSNINTISELPGRPFGITMEFPLFVTMLAVSRRTGTAISNIILYRTCVHSLNHTVEECRFFLAPERTNETTKLEEEVQKYATFVQTVKIVIESIGPAILSMFLGVWSDTHGRKPLVVWPLLGVAMSSILVVIYSMMEHLGPWWFVLTAIPFGLTGGFSVIFTGAFCYISDITTTKTRSLRMTILEAAVSAGSVIGSLLSAHLLKAIGNVYLLLLVATLYVIAYAFTNVHLRESLNGALPGGICSVLDILLVKEMFRECFKRRPNNLRTQLLLVTVANSLSVFMLYGLFGLSYMYTREKLHWALKDYTQYSAITTTISFTGSFFGVAVLQKYLSIGDLAFSIVAFLSTAAEYTVKAFAAKTWHMYLGSAISLFGGLSSPLLRSFISKIMPVEDIAKVFALMCAIEGISPLISPPLYNTLYEYTITAFPGAIMLLTSVISTVCAVMLCFTVYYRWYANAPTYEPLQIN</sequence>
<evidence type="ECO:0000256" key="4">
    <source>
        <dbReference type="ARBA" id="ARBA00023136"/>
    </source>
</evidence>
<dbReference type="PANTHER" id="PTHR23507:SF39">
    <property type="entry name" value="GH23453P-RELATED"/>
    <property type="match status" value="1"/>
</dbReference>
<dbReference type="EMBL" id="JBEUOH010000019">
    <property type="protein sequence ID" value="KAL0869984.1"/>
    <property type="molecule type" value="Genomic_DNA"/>
</dbReference>